<keyword evidence="3" id="KW-1185">Reference proteome</keyword>
<accession>A0ABW1EAZ6</accession>
<gene>
    <name evidence="2" type="ORF">ACFPT7_04065</name>
</gene>
<feature type="signal peptide" evidence="1">
    <location>
        <begin position="1"/>
        <end position="19"/>
    </location>
</feature>
<keyword evidence="1" id="KW-0732">Signal</keyword>
<feature type="chain" id="PRO_5046517924" description="Outer membrane protein beta-barrel domain-containing protein" evidence="1">
    <location>
        <begin position="20"/>
        <end position="194"/>
    </location>
</feature>
<dbReference type="EMBL" id="JBHSPH010000001">
    <property type="protein sequence ID" value="MFC5861456.1"/>
    <property type="molecule type" value="Genomic_DNA"/>
</dbReference>
<protein>
    <recommendedName>
        <fullName evidence="4">Outer membrane protein beta-barrel domain-containing protein</fullName>
    </recommendedName>
</protein>
<evidence type="ECO:0000313" key="3">
    <source>
        <dbReference type="Proteomes" id="UP001596091"/>
    </source>
</evidence>
<organism evidence="2 3">
    <name type="scientific">Acidicapsa dinghuensis</name>
    <dbReference type="NCBI Taxonomy" id="2218256"/>
    <lineage>
        <taxon>Bacteria</taxon>
        <taxon>Pseudomonadati</taxon>
        <taxon>Acidobacteriota</taxon>
        <taxon>Terriglobia</taxon>
        <taxon>Terriglobales</taxon>
        <taxon>Acidobacteriaceae</taxon>
        <taxon>Acidicapsa</taxon>
    </lineage>
</organism>
<dbReference type="Proteomes" id="UP001596091">
    <property type="component" value="Unassembled WGS sequence"/>
</dbReference>
<evidence type="ECO:0008006" key="4">
    <source>
        <dbReference type="Google" id="ProtNLM"/>
    </source>
</evidence>
<comment type="caution">
    <text evidence="2">The sequence shown here is derived from an EMBL/GenBank/DDBJ whole genome shotgun (WGS) entry which is preliminary data.</text>
</comment>
<reference evidence="3" key="1">
    <citation type="journal article" date="2019" name="Int. J. Syst. Evol. Microbiol.">
        <title>The Global Catalogue of Microorganisms (GCM) 10K type strain sequencing project: providing services to taxonomists for standard genome sequencing and annotation.</title>
        <authorList>
            <consortium name="The Broad Institute Genomics Platform"/>
            <consortium name="The Broad Institute Genome Sequencing Center for Infectious Disease"/>
            <person name="Wu L."/>
            <person name="Ma J."/>
        </authorList>
    </citation>
    <scope>NUCLEOTIDE SEQUENCE [LARGE SCALE GENOMIC DNA]</scope>
    <source>
        <strain evidence="3">JCM 4087</strain>
    </source>
</reference>
<name>A0ABW1EAZ6_9BACT</name>
<dbReference type="RefSeq" id="WP_263333654.1">
    <property type="nucleotide sequence ID" value="NZ_JAGSYH010000002.1"/>
</dbReference>
<evidence type="ECO:0000256" key="1">
    <source>
        <dbReference type="SAM" id="SignalP"/>
    </source>
</evidence>
<sequence length="194" mass="21209">MIGKTVCTILLALGSVCYAQVPHRSEGNSSSRLFGGYSLAFRDYAHNQDNDFTGVMNGWEIAYSHRVLPWISVAVDGSGFYRSDPGVIHPHTYFFMAGPEIAQRFGRHRLFVHGLIGGAHMNGGYSETFPLQSDFTLAEAIGGGIDTSIVPRIAWRVSGDFLHTNFTPGDGETNQLHDLVSSNGRISTGIVLRF</sequence>
<proteinExistence type="predicted"/>
<evidence type="ECO:0000313" key="2">
    <source>
        <dbReference type="EMBL" id="MFC5861456.1"/>
    </source>
</evidence>